<proteinExistence type="predicted"/>
<protein>
    <submittedName>
        <fullName evidence="2">SRPBCC family protein</fullName>
    </submittedName>
</protein>
<dbReference type="RefSeq" id="WP_344740008.1">
    <property type="nucleotide sequence ID" value="NZ_BAABAY010000001.1"/>
</dbReference>
<dbReference type="CDD" id="cd07820">
    <property type="entry name" value="SRPBCC_3"/>
    <property type="match status" value="1"/>
</dbReference>
<comment type="caution">
    <text evidence="2">The sequence shown here is derived from an EMBL/GenBank/DDBJ whole genome shotgun (WGS) entry which is preliminary data.</text>
</comment>
<dbReference type="EMBL" id="JBAWKB010000001">
    <property type="protein sequence ID" value="MFH6771107.1"/>
    <property type="molecule type" value="Genomic_DNA"/>
</dbReference>
<keyword evidence="3" id="KW-1185">Reference proteome</keyword>
<reference evidence="2 3" key="1">
    <citation type="submission" date="2024-02" db="EMBL/GenBank/DDBJ databases">
        <title>A Gaetbulibacter species isolated from tidal flats and genomic insights of their niches.</title>
        <authorList>
            <person name="Ye Y."/>
        </authorList>
    </citation>
    <scope>NUCLEOTIDE SEQUENCE [LARGE SCALE GENOMIC DNA]</scope>
    <source>
        <strain evidence="2 3">KYW382</strain>
    </source>
</reference>
<keyword evidence="1" id="KW-0812">Transmembrane</keyword>
<dbReference type="Proteomes" id="UP001610100">
    <property type="component" value="Unassembled WGS sequence"/>
</dbReference>
<organism evidence="2 3">
    <name type="scientific">Gaetbulibacter aestuarii</name>
    <dbReference type="NCBI Taxonomy" id="1502358"/>
    <lineage>
        <taxon>Bacteria</taxon>
        <taxon>Pseudomonadati</taxon>
        <taxon>Bacteroidota</taxon>
        <taxon>Flavobacteriia</taxon>
        <taxon>Flavobacteriales</taxon>
        <taxon>Flavobacteriaceae</taxon>
        <taxon>Gaetbulibacter</taxon>
    </lineage>
</organism>
<accession>A0ABW7MZB6</accession>
<evidence type="ECO:0000256" key="1">
    <source>
        <dbReference type="SAM" id="Phobius"/>
    </source>
</evidence>
<feature type="transmembrane region" description="Helical" evidence="1">
    <location>
        <begin position="109"/>
        <end position="131"/>
    </location>
</feature>
<dbReference type="InterPro" id="IPR023393">
    <property type="entry name" value="START-like_dom_sf"/>
</dbReference>
<dbReference type="Gene3D" id="3.30.530.20">
    <property type="match status" value="1"/>
</dbReference>
<name>A0ABW7MZB6_9FLAO</name>
<evidence type="ECO:0000313" key="2">
    <source>
        <dbReference type="EMBL" id="MFH6771107.1"/>
    </source>
</evidence>
<keyword evidence="1" id="KW-1133">Transmembrane helix</keyword>
<keyword evidence="1" id="KW-0472">Membrane</keyword>
<gene>
    <name evidence="2" type="ORF">V8G58_04105</name>
</gene>
<sequence>MPIIELKTVIKAKQAIVFDLARSVDLHRISLLHTREKAIDGKTTGLLELNDSVTWRAKHFGVYLKLRSKITEFDQPHFFVDEMVTGPFKTMRHEHVFITFKQQTIMTEFFYYQAPLGIFGRLANILFLKWYMTRLLINRNQVLKDYAESDKWHSVLK</sequence>
<dbReference type="SUPFAM" id="SSF55961">
    <property type="entry name" value="Bet v1-like"/>
    <property type="match status" value="1"/>
</dbReference>
<evidence type="ECO:0000313" key="3">
    <source>
        <dbReference type="Proteomes" id="UP001610100"/>
    </source>
</evidence>